<feature type="transmembrane region" description="Helical" evidence="2">
    <location>
        <begin position="155"/>
        <end position="173"/>
    </location>
</feature>
<dbReference type="PATRIC" id="fig|2287.6.peg.2246"/>
<dbReference type="KEGG" id="ssol:SULB_2184"/>
<dbReference type="Proteomes" id="UP000033057">
    <property type="component" value="Chromosome"/>
</dbReference>
<dbReference type="Proteomes" id="UP000267993">
    <property type="component" value="Chromosome"/>
</dbReference>
<evidence type="ECO:0000313" key="14">
    <source>
        <dbReference type="EMBL" id="SAI84769.1"/>
    </source>
</evidence>
<evidence type="ECO:0000313" key="25">
    <source>
        <dbReference type="Proteomes" id="UP000282269"/>
    </source>
</evidence>
<dbReference type="EMBL" id="CP033235">
    <property type="protein sequence ID" value="AZF68854.1"/>
    <property type="molecule type" value="Genomic_DNA"/>
</dbReference>
<evidence type="ECO:0000313" key="16">
    <source>
        <dbReference type="Proteomes" id="UP000033085"/>
    </source>
</evidence>
<dbReference type="Proteomes" id="UP000594632">
    <property type="component" value="Chromosome"/>
</dbReference>
<evidence type="ECO:0000313" key="24">
    <source>
        <dbReference type="Proteomes" id="UP000278715"/>
    </source>
</evidence>
<evidence type="ECO:0000313" key="8">
    <source>
        <dbReference type="EMBL" id="AZF74094.1"/>
    </source>
</evidence>
<sequence length="326" mass="35348">MNYTEAEYKGLSYLRRGNIEIIIIILIELIAILLTYIMQSLGLPNPLQDFLILLPSSAISALLVILAYLDIQRGLSNLAKAEINIGINNVISFLFLVLSILAIIGVVSYTLSLVLTSVTSSILASLQTLLEIFAFITLILLGFSYKLIGDHYSNNYLSIGGLVLILGVILFIFKLEYGGLLAFIGLIITYIGLTNLLTIKKPVSPPPPPLQTPSAPSETTSSTPSAETTSTPPTVNIISHGGILRSNGEAFIAVSSDIEDQILSSTILNTDYSTNEITPKTLSKGYNSIKIKFNINPQQFTSGNNYTIRLVLASGKNIDVTTFFQP</sequence>
<evidence type="ECO:0000256" key="1">
    <source>
        <dbReference type="SAM" id="MobiDB-lite"/>
    </source>
</evidence>
<dbReference type="EMBL" id="CP011055">
    <property type="protein sequence ID" value="AKA74372.1"/>
    <property type="molecule type" value="Genomic_DNA"/>
</dbReference>
<gene>
    <name evidence="13" type="ORF">HFC64_00880</name>
    <name evidence="14" type="ORF">SSOP1_1215</name>
    <name evidence="5" type="ORF">SULA_2183</name>
    <name evidence="3" type="ORF">SULB_2184</name>
    <name evidence="4" type="ORF">SULC_2182</name>
    <name evidence="6" type="ORF">SULG_11025</name>
    <name evidence="7" type="ORF">SULH_11025</name>
    <name evidence="8" type="ORF">SULI_11025</name>
    <name evidence="9" type="ORF">SULM_11015</name>
    <name evidence="10" type="ORF">SULN_11015</name>
    <name evidence="11" type="ORF">SULO_11025</name>
    <name evidence="12" type="ORF">SULZ_10965</name>
</gene>
<dbReference type="Proteomes" id="UP000033085">
    <property type="component" value="Chromosome"/>
</dbReference>
<evidence type="ECO:0000313" key="22">
    <source>
        <dbReference type="Proteomes" id="UP000273443"/>
    </source>
</evidence>
<dbReference type="EMBL" id="CP033239">
    <property type="protein sequence ID" value="AZF79325.1"/>
    <property type="molecule type" value="Genomic_DNA"/>
</dbReference>
<dbReference type="Proteomes" id="UP000033106">
    <property type="component" value="Chromosome"/>
</dbReference>
<dbReference type="EMBL" id="CP011057">
    <property type="protein sequence ID" value="AKA79760.1"/>
    <property type="molecule type" value="Genomic_DNA"/>
</dbReference>
<protein>
    <submittedName>
        <fullName evidence="4">DUF973 family protein</fullName>
    </submittedName>
</protein>
<dbReference type="InterPro" id="IPR009321">
    <property type="entry name" value="DUF973"/>
</dbReference>
<evidence type="ECO:0000313" key="18">
    <source>
        <dbReference type="Proteomes" id="UP000076770"/>
    </source>
</evidence>
<dbReference type="Proteomes" id="UP000273194">
    <property type="component" value="Chromosome"/>
</dbReference>
<accession>A0A0E3KCG2</accession>
<reference evidence="13 26" key="6">
    <citation type="journal article" date="2020" name="Nat. Commun.">
        <title>The structures of two archaeal type IV pili illuminate evolutionary relationships.</title>
        <authorList>
            <person name="Wang F."/>
            <person name="Baquero D.P."/>
            <person name="Su Z."/>
            <person name="Beltran L.C."/>
            <person name="Prangishvili D."/>
            <person name="Krupovic M."/>
            <person name="Egelman E.H."/>
        </authorList>
    </citation>
    <scope>NUCLEOTIDE SEQUENCE [LARGE SCALE GENOMIC DNA]</scope>
    <source>
        <strain evidence="13 26">POZ149</strain>
    </source>
</reference>
<dbReference type="EMBL" id="CP011056">
    <property type="protein sequence ID" value="AKA77068.1"/>
    <property type="molecule type" value="Genomic_DNA"/>
</dbReference>
<dbReference type="EMBL" id="CP033238">
    <property type="protein sequence ID" value="AZF76717.1"/>
    <property type="molecule type" value="Genomic_DNA"/>
</dbReference>
<evidence type="ECO:0000313" key="20">
    <source>
        <dbReference type="Proteomes" id="UP000269431"/>
    </source>
</evidence>
<feature type="compositionally biased region" description="Low complexity" evidence="1">
    <location>
        <begin position="212"/>
        <end position="234"/>
    </location>
</feature>
<evidence type="ECO:0000313" key="3">
    <source>
        <dbReference type="EMBL" id="AKA74372.1"/>
    </source>
</evidence>
<evidence type="ECO:0000313" key="13">
    <source>
        <dbReference type="EMBL" id="QPG48735.1"/>
    </source>
</evidence>
<evidence type="ECO:0000313" key="15">
    <source>
        <dbReference type="Proteomes" id="UP000033057"/>
    </source>
</evidence>
<evidence type="ECO:0000313" key="6">
    <source>
        <dbReference type="EMBL" id="AZF68854.1"/>
    </source>
</evidence>
<dbReference type="Proteomes" id="UP000275843">
    <property type="component" value="Chromosome"/>
</dbReference>
<reference evidence="4" key="5">
    <citation type="submission" date="2018-10" db="EMBL/GenBank/DDBJ databases">
        <authorList>
            <person name="McCarthy S."/>
            <person name="Gradnigo J."/>
            <person name="Johnson T."/>
            <person name="Payne S."/>
            <person name="Lipzen A."/>
            <person name="Schackwitz W."/>
            <person name="Martin J."/>
            <person name="Moriyama E."/>
            <person name="Blum P."/>
        </authorList>
    </citation>
    <scope>NUCLEOTIDE SEQUENCE</scope>
    <source>
        <strain evidence="3">SARC-B</strain>
        <strain evidence="4">SARC-C</strain>
        <strain evidence="5">SULA</strain>
    </source>
</reference>
<evidence type="ECO:0000313" key="5">
    <source>
        <dbReference type="EMBL" id="AKA79760.1"/>
    </source>
</evidence>
<feature type="transmembrane region" description="Helical" evidence="2">
    <location>
        <begin position="179"/>
        <end position="199"/>
    </location>
</feature>
<evidence type="ECO:0000313" key="26">
    <source>
        <dbReference type="Proteomes" id="UP000594632"/>
    </source>
</evidence>
<feature type="transmembrane region" description="Helical" evidence="2">
    <location>
        <begin position="90"/>
        <end position="115"/>
    </location>
</feature>
<evidence type="ECO:0000313" key="19">
    <source>
        <dbReference type="Proteomes" id="UP000267993"/>
    </source>
</evidence>
<dbReference type="EMBL" id="CP033241">
    <property type="protein sequence ID" value="AZF84502.1"/>
    <property type="molecule type" value="Genomic_DNA"/>
</dbReference>
<feature type="region of interest" description="Disordered" evidence="1">
    <location>
        <begin position="205"/>
        <end position="235"/>
    </location>
</feature>
<dbReference type="Proteomes" id="UP000282269">
    <property type="component" value="Chromosome"/>
</dbReference>
<evidence type="ECO:0000313" key="10">
    <source>
        <dbReference type="EMBL" id="AZF79325.1"/>
    </source>
</evidence>
<dbReference type="EMBL" id="CP033237">
    <property type="protein sequence ID" value="AZF74094.1"/>
    <property type="molecule type" value="Genomic_DNA"/>
</dbReference>
<organism evidence="4 15">
    <name type="scientific">Saccharolobus solfataricus</name>
    <name type="common">Sulfolobus solfataricus</name>
    <dbReference type="NCBI Taxonomy" id="2287"/>
    <lineage>
        <taxon>Archaea</taxon>
        <taxon>Thermoproteota</taxon>
        <taxon>Thermoprotei</taxon>
        <taxon>Sulfolobales</taxon>
        <taxon>Sulfolobaceae</taxon>
        <taxon>Saccharolobus</taxon>
    </lineage>
</organism>
<evidence type="ECO:0000313" key="21">
    <source>
        <dbReference type="Proteomes" id="UP000273194"/>
    </source>
</evidence>
<dbReference type="EMBL" id="CP050869">
    <property type="protein sequence ID" value="QPG48735.1"/>
    <property type="molecule type" value="Genomic_DNA"/>
</dbReference>
<dbReference type="Proteomes" id="UP000273443">
    <property type="component" value="Chromosome"/>
</dbReference>
<dbReference type="KEGG" id="ssof:SULC_2182"/>
<keyword evidence="2" id="KW-0472">Membrane</keyword>
<dbReference type="Pfam" id="PF06157">
    <property type="entry name" value="DUF973"/>
    <property type="match status" value="1"/>
</dbReference>
<dbReference type="EMBL" id="CP033236">
    <property type="protein sequence ID" value="AZF71474.1"/>
    <property type="molecule type" value="Genomic_DNA"/>
</dbReference>
<dbReference type="KEGG" id="ssoa:SULA_2183"/>
<dbReference type="RefSeq" id="WP_009988684.1">
    <property type="nucleotide sequence ID" value="NZ_CP011055.2"/>
</dbReference>
<name>A0A0E3KCG2_SACSO</name>
<evidence type="ECO:0000313" key="11">
    <source>
        <dbReference type="EMBL" id="AZF81929.1"/>
    </source>
</evidence>
<feature type="transmembrane region" description="Helical" evidence="2">
    <location>
        <begin position="21"/>
        <end position="38"/>
    </location>
</feature>
<dbReference type="GeneID" id="1454213"/>
<evidence type="ECO:0000256" key="2">
    <source>
        <dbReference type="SAM" id="Phobius"/>
    </source>
</evidence>
<evidence type="ECO:0000313" key="17">
    <source>
        <dbReference type="Proteomes" id="UP000033106"/>
    </source>
</evidence>
<feature type="transmembrane region" description="Helical" evidence="2">
    <location>
        <begin position="50"/>
        <end position="69"/>
    </location>
</feature>
<dbReference type="Proteomes" id="UP000269431">
    <property type="component" value="Chromosome"/>
</dbReference>
<dbReference type="Proteomes" id="UP000076770">
    <property type="component" value="Chromosome i"/>
</dbReference>
<evidence type="ECO:0000313" key="4">
    <source>
        <dbReference type="EMBL" id="AKA77068.1"/>
    </source>
</evidence>
<reference evidence="18" key="3">
    <citation type="submission" date="2016-04" db="EMBL/GenBank/DDBJ databases">
        <authorList>
            <person name="Shah S.A."/>
            <person name="Garrett R.A."/>
        </authorList>
    </citation>
    <scope>NUCLEOTIDE SEQUENCE [LARGE SCALE GENOMIC DNA]</scope>
    <source>
        <strain evidence="18">ATCC 35091 / DSM 1616 / JCM 8930 / NBRC 15331 / P1</strain>
    </source>
</reference>
<dbReference type="GeneID" id="44130117"/>
<dbReference type="EMBL" id="LT549890">
    <property type="protein sequence ID" value="SAI84769.1"/>
    <property type="molecule type" value="Genomic_DNA"/>
</dbReference>
<evidence type="ECO:0000313" key="7">
    <source>
        <dbReference type="EMBL" id="AZF71474.1"/>
    </source>
</evidence>
<dbReference type="AlphaFoldDB" id="A0A0E3KCG2"/>
<feature type="transmembrane region" description="Helical" evidence="2">
    <location>
        <begin position="121"/>
        <end position="143"/>
    </location>
</feature>
<dbReference type="EMBL" id="CP033240">
    <property type="protein sequence ID" value="AZF81929.1"/>
    <property type="molecule type" value="Genomic_DNA"/>
</dbReference>
<reference evidence="15 16" key="1">
    <citation type="journal article" date="2015" name="Genome Announc.">
        <title>Complete Genome Sequence of Sulfolobus solfataricus Strain 98/2 and Evolved Derivatives.</title>
        <authorList>
            <person name="McCarthy S."/>
            <person name="Gradnigo J."/>
            <person name="Johnson T."/>
            <person name="Payne S."/>
            <person name="Lipzen A."/>
            <person name="Martin J."/>
            <person name="Schackwitz W."/>
            <person name="Moriyama E."/>
            <person name="Blum P."/>
        </authorList>
    </citation>
    <scope>NUCLEOTIDE SEQUENCE [LARGE SCALE GENOMIC DNA]</scope>
    <source>
        <strain evidence="15">98/2 SULC</strain>
        <strain evidence="3">SARC-B</strain>
        <strain evidence="4">SARC-C</strain>
        <strain evidence="5 17">SULA</strain>
        <strain evidence="16">SULB</strain>
    </source>
</reference>
<keyword evidence="2" id="KW-1133">Transmembrane helix</keyword>
<reference evidence="19 20" key="4">
    <citation type="journal article" date="2018" name="Proc. Natl. Acad. Sci. U.S.A.">
        <title>Nonmutational mechanism of inheritance in the Archaeon Sulfolobus solfataricus.</title>
        <authorList>
            <person name="Payne S."/>
            <person name="McCarthy S."/>
            <person name="Johnson T."/>
            <person name="North E."/>
            <person name="Blum P."/>
        </authorList>
    </citation>
    <scope>NUCLEOTIDE SEQUENCE [LARGE SCALE GENOMIC DNA]</scope>
    <source>
        <strain evidence="7 19">SARC-H</strain>
        <strain evidence="8 23">SARC-I</strain>
        <strain evidence="10 24">SARC-N</strain>
        <strain evidence="11 25">SARC-O</strain>
        <strain evidence="12 20">SUL120</strain>
        <strain evidence="6 21">SULG</strain>
        <strain evidence="9 22">SULM</strain>
    </source>
</reference>
<evidence type="ECO:0000313" key="23">
    <source>
        <dbReference type="Proteomes" id="UP000275843"/>
    </source>
</evidence>
<evidence type="ECO:0000313" key="12">
    <source>
        <dbReference type="EMBL" id="AZF84502.1"/>
    </source>
</evidence>
<reference evidence="14" key="2">
    <citation type="submission" date="2016-04" db="EMBL/GenBank/DDBJ databases">
        <authorList>
            <person name="Evans L.H."/>
            <person name="Alamgir A."/>
            <person name="Owens N."/>
            <person name="Weber N.D."/>
            <person name="Virtaneva K."/>
            <person name="Barbian K."/>
            <person name="Babar A."/>
            <person name="Rosenke K."/>
        </authorList>
    </citation>
    <scope>NUCLEOTIDE SEQUENCE</scope>
    <source>
        <strain evidence="14">P1</strain>
    </source>
</reference>
<dbReference type="OrthoDB" id="43881at2157"/>
<evidence type="ECO:0000313" key="9">
    <source>
        <dbReference type="EMBL" id="AZF76717.1"/>
    </source>
</evidence>
<dbReference type="Proteomes" id="UP000278715">
    <property type="component" value="Chromosome"/>
</dbReference>
<keyword evidence="2" id="KW-0812">Transmembrane</keyword>
<proteinExistence type="predicted"/>